<reference evidence="2" key="1">
    <citation type="submission" date="2019-12" db="EMBL/GenBank/DDBJ databases">
        <title>Novel species isolated from a subtropical stream in China.</title>
        <authorList>
            <person name="Lu H."/>
        </authorList>
    </citation>
    <scope>NUCLEOTIDE SEQUENCE [LARGE SCALE GENOMIC DNA]</scope>
    <source>
        <strain evidence="2">FT81W</strain>
    </source>
</reference>
<comment type="caution">
    <text evidence="2">The sequence shown here is derived from an EMBL/GenBank/DDBJ whole genome shotgun (WGS) entry which is preliminary data.</text>
</comment>
<evidence type="ECO:0000313" key="3">
    <source>
        <dbReference type="Proteomes" id="UP000447355"/>
    </source>
</evidence>
<gene>
    <name evidence="2" type="ORF">GTP90_21765</name>
</gene>
<name>A0A845GVC0_9BURK</name>
<accession>A0A845GVC0</accession>
<dbReference type="EMBL" id="WWCX01000046">
    <property type="protein sequence ID" value="MYM96489.1"/>
    <property type="molecule type" value="Genomic_DNA"/>
</dbReference>
<proteinExistence type="predicted"/>
<dbReference type="AlphaFoldDB" id="A0A845GVC0"/>
<dbReference type="Proteomes" id="UP000447355">
    <property type="component" value="Unassembled WGS sequence"/>
</dbReference>
<feature type="signal peptide" evidence="1">
    <location>
        <begin position="1"/>
        <end position="22"/>
    </location>
</feature>
<protein>
    <submittedName>
        <fullName evidence="2">Uncharacterized protein</fullName>
    </submittedName>
</protein>
<keyword evidence="1" id="KW-0732">Signal</keyword>
<evidence type="ECO:0000313" key="2">
    <source>
        <dbReference type="EMBL" id="MYM96489.1"/>
    </source>
</evidence>
<sequence>MNKTKLAVFAAGLSILSASALAANPCIPYATEANAAIAKALAADAVRTYNDIYFNRKGAFILKSDYSGENYDFILKSYTLPAGLGKKMYYRFTDAVFKGTRNDTGAIVCSMRGEYSDGFSVRTDVRNFDINHEIVYSREEPRGGATFVPAGVARWVIMWAITKTVVNDPGYKAEMAKIQ</sequence>
<dbReference type="RefSeq" id="WP_161085504.1">
    <property type="nucleotide sequence ID" value="NZ_WWCX01000046.1"/>
</dbReference>
<feature type="chain" id="PRO_5033047330" evidence="1">
    <location>
        <begin position="23"/>
        <end position="179"/>
    </location>
</feature>
<organism evidence="2 3">
    <name type="scientific">Duganella vulcania</name>
    <dbReference type="NCBI Taxonomy" id="2692166"/>
    <lineage>
        <taxon>Bacteria</taxon>
        <taxon>Pseudomonadati</taxon>
        <taxon>Pseudomonadota</taxon>
        <taxon>Betaproteobacteria</taxon>
        <taxon>Burkholderiales</taxon>
        <taxon>Oxalobacteraceae</taxon>
        <taxon>Telluria group</taxon>
        <taxon>Duganella</taxon>
    </lineage>
</organism>
<evidence type="ECO:0000256" key="1">
    <source>
        <dbReference type="SAM" id="SignalP"/>
    </source>
</evidence>